<protein>
    <submittedName>
        <fullName evidence="1">Uncharacterized protein</fullName>
    </submittedName>
</protein>
<keyword evidence="2" id="KW-1185">Reference proteome</keyword>
<sequence length="290" mass="32829">MSRFVVEGCSYIFNRDLHNSGANLEVPEGRCHSFQANELQHSYDINYWKWEKDQYELKLKQKEEENEKIKSEFEKAKLYIEKFSNASKAMDYLLQTQIHDKLRRGIGYNTTPPPYNNNCIPPISDLLETKNRKELSDKATKVDLLDKVVVETDSEEENSNDKSKKNTVSGEIPLENHIITNEGCGKTWVKSKDIEKTEGKSGKVWVPIVKKPVSTAIPDSTANRNSVANSVSTANKASAASSSNAAKPIILTKYYSHEIPKQLIQTKLTDYIDEKGQPKTTLAWVPSKTN</sequence>
<evidence type="ECO:0000313" key="1">
    <source>
        <dbReference type="EMBL" id="KAI3669610.1"/>
    </source>
</evidence>
<accession>A0ACB8XNM1</accession>
<comment type="caution">
    <text evidence="1">The sequence shown here is derived from an EMBL/GenBank/DDBJ whole genome shotgun (WGS) entry which is preliminary data.</text>
</comment>
<organism evidence="1 2">
    <name type="scientific">Arctium lappa</name>
    <name type="common">Greater burdock</name>
    <name type="synonym">Lappa major</name>
    <dbReference type="NCBI Taxonomy" id="4217"/>
    <lineage>
        <taxon>Eukaryota</taxon>
        <taxon>Viridiplantae</taxon>
        <taxon>Streptophyta</taxon>
        <taxon>Embryophyta</taxon>
        <taxon>Tracheophyta</taxon>
        <taxon>Spermatophyta</taxon>
        <taxon>Magnoliopsida</taxon>
        <taxon>eudicotyledons</taxon>
        <taxon>Gunneridae</taxon>
        <taxon>Pentapetalae</taxon>
        <taxon>asterids</taxon>
        <taxon>campanulids</taxon>
        <taxon>Asterales</taxon>
        <taxon>Asteraceae</taxon>
        <taxon>Carduoideae</taxon>
        <taxon>Cardueae</taxon>
        <taxon>Arctiinae</taxon>
        <taxon>Arctium</taxon>
    </lineage>
</organism>
<reference evidence="1 2" key="2">
    <citation type="journal article" date="2022" name="Mol. Ecol. Resour.">
        <title>The genomes of chicory, endive, great burdock and yacon provide insights into Asteraceae paleo-polyploidization history and plant inulin production.</title>
        <authorList>
            <person name="Fan W."/>
            <person name="Wang S."/>
            <person name="Wang H."/>
            <person name="Wang A."/>
            <person name="Jiang F."/>
            <person name="Liu H."/>
            <person name="Zhao H."/>
            <person name="Xu D."/>
            <person name="Zhang Y."/>
        </authorList>
    </citation>
    <scope>NUCLEOTIDE SEQUENCE [LARGE SCALE GENOMIC DNA]</scope>
    <source>
        <strain evidence="2">cv. Niubang</strain>
    </source>
</reference>
<dbReference type="EMBL" id="CM042062">
    <property type="protein sequence ID" value="KAI3669610.1"/>
    <property type="molecule type" value="Genomic_DNA"/>
</dbReference>
<dbReference type="Proteomes" id="UP001055879">
    <property type="component" value="Linkage Group LG16"/>
</dbReference>
<gene>
    <name evidence="1" type="ORF">L6452_40895</name>
</gene>
<reference evidence="2" key="1">
    <citation type="journal article" date="2022" name="Mol. Ecol. Resour.">
        <title>The genomes of chicory, endive, great burdock and yacon provide insights into Asteraceae palaeo-polyploidization history and plant inulin production.</title>
        <authorList>
            <person name="Fan W."/>
            <person name="Wang S."/>
            <person name="Wang H."/>
            <person name="Wang A."/>
            <person name="Jiang F."/>
            <person name="Liu H."/>
            <person name="Zhao H."/>
            <person name="Xu D."/>
            <person name="Zhang Y."/>
        </authorList>
    </citation>
    <scope>NUCLEOTIDE SEQUENCE [LARGE SCALE GENOMIC DNA]</scope>
    <source>
        <strain evidence="2">cv. Niubang</strain>
    </source>
</reference>
<evidence type="ECO:0000313" key="2">
    <source>
        <dbReference type="Proteomes" id="UP001055879"/>
    </source>
</evidence>
<proteinExistence type="predicted"/>
<name>A0ACB8XNM1_ARCLA</name>